<feature type="domain" description="Lumazine-binding" evidence="10">
    <location>
        <begin position="1"/>
        <end position="95"/>
    </location>
</feature>
<comment type="caution">
    <text evidence="11">The sequence shown here is derived from an EMBL/GenBank/DDBJ whole genome shotgun (WGS) entry which is preliminary data.</text>
</comment>
<dbReference type="EMBL" id="JABEQP010000025">
    <property type="protein sequence ID" value="MBB2199629.1"/>
    <property type="molecule type" value="Genomic_DNA"/>
</dbReference>
<evidence type="ECO:0000256" key="3">
    <source>
        <dbReference type="ARBA" id="ARBA00012827"/>
    </source>
</evidence>
<dbReference type="PANTHER" id="PTHR21098">
    <property type="entry name" value="RIBOFLAVIN SYNTHASE ALPHA CHAIN"/>
    <property type="match status" value="1"/>
</dbReference>
<dbReference type="GO" id="GO:0009231">
    <property type="term" value="P:riboflavin biosynthetic process"/>
    <property type="evidence" value="ECO:0007669"/>
    <property type="project" value="UniProtKB-KW"/>
</dbReference>
<evidence type="ECO:0000313" key="11">
    <source>
        <dbReference type="EMBL" id="MBB2199629.1"/>
    </source>
</evidence>
<dbReference type="SUPFAM" id="SSF63380">
    <property type="entry name" value="Riboflavin synthase domain-like"/>
    <property type="match status" value="2"/>
</dbReference>
<accession>A0A7W4PKI0</accession>
<feature type="repeat" description="Lumazine-binding" evidence="9">
    <location>
        <begin position="1"/>
        <end position="95"/>
    </location>
</feature>
<protein>
    <recommendedName>
        <fullName evidence="4 8">Riboflavin synthase</fullName>
        <ecNumber evidence="3 8">2.5.1.9</ecNumber>
    </recommendedName>
</protein>
<dbReference type="PANTHER" id="PTHR21098:SF0">
    <property type="entry name" value="RIBOFLAVIN SYNTHASE"/>
    <property type="match status" value="1"/>
</dbReference>
<dbReference type="EC" id="2.5.1.9" evidence="3 8"/>
<evidence type="ECO:0000256" key="8">
    <source>
        <dbReference type="NCBIfam" id="TIGR00187"/>
    </source>
</evidence>
<dbReference type="InterPro" id="IPR001783">
    <property type="entry name" value="Lumazine-bd"/>
</dbReference>
<comment type="pathway">
    <text evidence="2">Cofactor biosynthesis; riboflavin biosynthesis; riboflavin from 2-hydroxy-3-oxobutyl phosphate and 5-amino-6-(D-ribitylamino)uracil: step 2/2.</text>
</comment>
<keyword evidence="5" id="KW-0686">Riboflavin biosynthesis</keyword>
<evidence type="ECO:0000259" key="10">
    <source>
        <dbReference type="PROSITE" id="PS51177"/>
    </source>
</evidence>
<evidence type="ECO:0000256" key="1">
    <source>
        <dbReference type="ARBA" id="ARBA00002803"/>
    </source>
</evidence>
<evidence type="ECO:0000256" key="6">
    <source>
        <dbReference type="ARBA" id="ARBA00022679"/>
    </source>
</evidence>
<reference evidence="11 12" key="1">
    <citation type="submission" date="2020-04" db="EMBL/GenBank/DDBJ databases">
        <title>Description of novel Gluconacetobacter.</title>
        <authorList>
            <person name="Sombolestani A."/>
        </authorList>
    </citation>
    <scope>NUCLEOTIDE SEQUENCE [LARGE SCALE GENOMIC DNA]</scope>
    <source>
        <strain evidence="11 12">LMG 22058</strain>
    </source>
</reference>
<dbReference type="RefSeq" id="WP_183010549.1">
    <property type="nucleotide sequence ID" value="NZ_JABEQP010000025.1"/>
</dbReference>
<evidence type="ECO:0000313" key="12">
    <source>
        <dbReference type="Proteomes" id="UP000530320"/>
    </source>
</evidence>
<dbReference type="Pfam" id="PF00677">
    <property type="entry name" value="Lum_binding"/>
    <property type="match status" value="2"/>
</dbReference>
<gene>
    <name evidence="11" type="ORF">HLH44_19725</name>
</gene>
<dbReference type="NCBIfam" id="TIGR00187">
    <property type="entry name" value="ribE"/>
    <property type="match status" value="1"/>
</dbReference>
<dbReference type="PROSITE" id="PS51177">
    <property type="entry name" value="LUMAZINE_BIND"/>
    <property type="match status" value="2"/>
</dbReference>
<proteinExistence type="predicted"/>
<comment type="function">
    <text evidence="1">Catalyzes the dismutation of two molecules of 6,7-dimethyl-8-ribityllumazine, resulting in the formation of riboflavin and 5-amino-6-(D-ribitylamino)uracil.</text>
</comment>
<dbReference type="InterPro" id="IPR023366">
    <property type="entry name" value="ATP_synth_asu-like_sf"/>
</dbReference>
<sequence length="205" mass="21533">MFSGIIEHLGTVTQARRGDRALHVAIATGIGDLSMGESIAVNGVCLTVTAFDAAGNASFFISIETLDRTSLGRLAEGGRVNLERAVTPATRLSGHIVQGHVDGTGRLLAVEPAGEARRVVFAIPTALRRYLVEKGSITLDGISLTLNEIGETGTAGAGPDEFPVALMIIPHTWTHTSLGTLAPGDAVNVEVDVIAKYVETLCQYR</sequence>
<dbReference type="GO" id="GO:0004746">
    <property type="term" value="F:riboflavin synthase activity"/>
    <property type="evidence" value="ECO:0007669"/>
    <property type="project" value="UniProtKB-UniRule"/>
</dbReference>
<dbReference type="Gene3D" id="2.40.30.20">
    <property type="match status" value="2"/>
</dbReference>
<dbReference type="CDD" id="cd00402">
    <property type="entry name" value="Riboflavin_synthase_like"/>
    <property type="match status" value="1"/>
</dbReference>
<dbReference type="AlphaFoldDB" id="A0A7W4PKI0"/>
<dbReference type="Proteomes" id="UP000530320">
    <property type="component" value="Unassembled WGS sequence"/>
</dbReference>
<dbReference type="PIRSF" id="PIRSF000498">
    <property type="entry name" value="Riboflavin_syn_A"/>
    <property type="match status" value="1"/>
</dbReference>
<feature type="repeat" description="Lumazine-binding" evidence="9">
    <location>
        <begin position="96"/>
        <end position="202"/>
    </location>
</feature>
<evidence type="ECO:0000256" key="2">
    <source>
        <dbReference type="ARBA" id="ARBA00004887"/>
    </source>
</evidence>
<keyword evidence="7" id="KW-0677">Repeat</keyword>
<evidence type="ECO:0000256" key="7">
    <source>
        <dbReference type="ARBA" id="ARBA00022737"/>
    </source>
</evidence>
<dbReference type="NCBIfam" id="NF006767">
    <property type="entry name" value="PRK09289.1"/>
    <property type="match status" value="1"/>
</dbReference>
<evidence type="ECO:0000256" key="5">
    <source>
        <dbReference type="ARBA" id="ARBA00022619"/>
    </source>
</evidence>
<dbReference type="FunFam" id="2.40.30.20:FF:000004">
    <property type="entry name" value="Riboflavin synthase, alpha subunit"/>
    <property type="match status" value="1"/>
</dbReference>
<feature type="domain" description="Lumazine-binding" evidence="10">
    <location>
        <begin position="96"/>
        <end position="202"/>
    </location>
</feature>
<organism evidence="11 12">
    <name type="scientific">Gluconacetobacter dulcium</name>
    <dbReference type="NCBI Taxonomy" id="2729096"/>
    <lineage>
        <taxon>Bacteria</taxon>
        <taxon>Pseudomonadati</taxon>
        <taxon>Pseudomonadota</taxon>
        <taxon>Alphaproteobacteria</taxon>
        <taxon>Acetobacterales</taxon>
        <taxon>Acetobacteraceae</taxon>
        <taxon>Gluconacetobacter</taxon>
    </lineage>
</organism>
<evidence type="ECO:0000256" key="4">
    <source>
        <dbReference type="ARBA" id="ARBA00013950"/>
    </source>
</evidence>
<dbReference type="InterPro" id="IPR017938">
    <property type="entry name" value="Riboflavin_synthase-like_b-brl"/>
</dbReference>
<dbReference type="InterPro" id="IPR026017">
    <property type="entry name" value="Lumazine-bd_dom"/>
</dbReference>
<keyword evidence="6 11" id="KW-0808">Transferase</keyword>
<name>A0A7W4PKI0_9PROT</name>
<evidence type="ECO:0000256" key="9">
    <source>
        <dbReference type="PROSITE-ProRule" id="PRU00524"/>
    </source>
</evidence>